<evidence type="ECO:0000256" key="7">
    <source>
        <dbReference type="PIRNR" id="PIRNR002744"/>
    </source>
</evidence>
<feature type="transmembrane region" description="Helical" evidence="8">
    <location>
        <begin position="359"/>
        <end position="382"/>
    </location>
</feature>
<name>A0A3S4SK74_9ACTO</name>
<dbReference type="PIRSF" id="PIRSF002744">
    <property type="entry name" value="Pur-cyt_permease"/>
    <property type="match status" value="1"/>
</dbReference>
<dbReference type="STRING" id="1278298.GCA_000428685_01786"/>
<feature type="transmembrane region" description="Helical" evidence="8">
    <location>
        <begin position="143"/>
        <end position="165"/>
    </location>
</feature>
<feature type="transmembrane region" description="Helical" evidence="8">
    <location>
        <begin position="403"/>
        <end position="427"/>
    </location>
</feature>
<feature type="transmembrane region" description="Helical" evidence="8">
    <location>
        <begin position="289"/>
        <end position="312"/>
    </location>
</feature>
<evidence type="ECO:0000256" key="5">
    <source>
        <dbReference type="ARBA" id="ARBA00022989"/>
    </source>
</evidence>
<dbReference type="GO" id="GO:0005886">
    <property type="term" value="C:plasma membrane"/>
    <property type="evidence" value="ECO:0007669"/>
    <property type="project" value="TreeGrafter"/>
</dbReference>
<keyword evidence="3 7" id="KW-0813">Transport</keyword>
<evidence type="ECO:0000256" key="3">
    <source>
        <dbReference type="ARBA" id="ARBA00022448"/>
    </source>
</evidence>
<dbReference type="GO" id="GO:0022857">
    <property type="term" value="F:transmembrane transporter activity"/>
    <property type="evidence" value="ECO:0007669"/>
    <property type="project" value="InterPro"/>
</dbReference>
<feature type="transmembrane region" description="Helical" evidence="8">
    <location>
        <begin position="105"/>
        <end position="131"/>
    </location>
</feature>
<evidence type="ECO:0000313" key="9">
    <source>
        <dbReference type="EMBL" id="VEG74624.1"/>
    </source>
</evidence>
<feature type="transmembrane region" description="Helical" evidence="8">
    <location>
        <begin position="242"/>
        <end position="269"/>
    </location>
</feature>
<dbReference type="AlphaFoldDB" id="A0A3S4SK74"/>
<dbReference type="Gene3D" id="1.10.4160.10">
    <property type="entry name" value="Hydantoin permease"/>
    <property type="match status" value="1"/>
</dbReference>
<feature type="transmembrane region" description="Helical" evidence="8">
    <location>
        <begin position="32"/>
        <end position="53"/>
    </location>
</feature>
<feature type="transmembrane region" description="Helical" evidence="8">
    <location>
        <begin position="333"/>
        <end position="353"/>
    </location>
</feature>
<feature type="transmembrane region" description="Helical" evidence="8">
    <location>
        <begin position="447"/>
        <end position="468"/>
    </location>
</feature>
<dbReference type="Proteomes" id="UP000276899">
    <property type="component" value="Chromosome"/>
</dbReference>
<dbReference type="InterPro" id="IPR026030">
    <property type="entry name" value="Pur-cyt_permease_Fcy2/21/22"/>
</dbReference>
<accession>A0A3S4SK74</accession>
<feature type="transmembrane region" description="Helical" evidence="8">
    <location>
        <begin position="177"/>
        <end position="202"/>
    </location>
</feature>
<comment type="similarity">
    <text evidence="2 7">Belongs to the purine-cytosine permease (2.A.39) family.</text>
</comment>
<dbReference type="Pfam" id="PF02133">
    <property type="entry name" value="Transp_cyt_pur"/>
    <property type="match status" value="1"/>
</dbReference>
<evidence type="ECO:0000313" key="10">
    <source>
        <dbReference type="Proteomes" id="UP000276899"/>
    </source>
</evidence>
<dbReference type="PANTHER" id="PTHR31806:SF1">
    <property type="entry name" value="PURINE-CYTOSINE PERMEASE FCY2-RELATED"/>
    <property type="match status" value="1"/>
</dbReference>
<evidence type="ECO:0000256" key="6">
    <source>
        <dbReference type="ARBA" id="ARBA00023136"/>
    </source>
</evidence>
<comment type="subcellular location">
    <subcellularLocation>
        <location evidence="1">Membrane</location>
        <topology evidence="1">Multi-pass membrane protein</topology>
    </subcellularLocation>
</comment>
<dbReference type="EMBL" id="LR134363">
    <property type="protein sequence ID" value="VEG74624.1"/>
    <property type="molecule type" value="Genomic_DNA"/>
</dbReference>
<gene>
    <name evidence="9" type="ORF">NCTC11923_01258</name>
</gene>
<evidence type="ECO:0000256" key="1">
    <source>
        <dbReference type="ARBA" id="ARBA00004141"/>
    </source>
</evidence>
<dbReference type="PANTHER" id="PTHR31806">
    <property type="entry name" value="PURINE-CYTOSINE PERMEASE FCY2-RELATED"/>
    <property type="match status" value="1"/>
</dbReference>
<keyword evidence="10" id="KW-1185">Reference proteome</keyword>
<dbReference type="InterPro" id="IPR001248">
    <property type="entry name" value="Pur-cyt_permease"/>
</dbReference>
<evidence type="ECO:0000256" key="2">
    <source>
        <dbReference type="ARBA" id="ARBA00008974"/>
    </source>
</evidence>
<feature type="transmembrane region" description="Helical" evidence="8">
    <location>
        <begin position="59"/>
        <end position="84"/>
    </location>
</feature>
<sequence>MSTEGVTDMSLLENAGLDIIAESDRKGRPRDLFMPWFAANISVLGLSWGAWVLSFGLSFWQAVIAGAVGVVVSFGLCGIIAILGKRGSAPTLALSRAAFGYNGNRLSAAISWILTVGWETVLCILATLASATVLRALGWHNETGAQIVGFLVTVGLAASAGILGFEAIMRVQTWITWATGALTVIYLILVAPQIDIAALAGLPAGPPAAVIGALVMVATGFGLGWVNAAADYSRYLPRSASSAGVVGWTTLGSALPVVVLVFFGILLVGSDAELGQAINADPIGALTTILPTWFLVPFAVVAILGLAGGIIMDLYSSGLSLLATGLPLRRHTATAIDATIMALGTIAVTFGASDFLGPFQGFLTTLGVVIAAWAGIMIAEVIMRRRDYDEQALFTPDGVYGSINWEAIALVGAGSVLGWGLVVNSAASWLSWQGYLLGPLGGREGDWAYANLGVLVSLLTGLLGHLLLGRRRVAAQEAAQEAGA</sequence>
<evidence type="ECO:0000256" key="4">
    <source>
        <dbReference type="ARBA" id="ARBA00022692"/>
    </source>
</evidence>
<feature type="transmembrane region" description="Helical" evidence="8">
    <location>
        <begin position="208"/>
        <end position="230"/>
    </location>
</feature>
<evidence type="ECO:0000256" key="8">
    <source>
        <dbReference type="SAM" id="Phobius"/>
    </source>
</evidence>
<keyword evidence="4 8" id="KW-0812">Transmembrane</keyword>
<keyword evidence="6 7" id="KW-0472">Membrane</keyword>
<reference evidence="9 10" key="1">
    <citation type="submission" date="2018-12" db="EMBL/GenBank/DDBJ databases">
        <authorList>
            <consortium name="Pathogen Informatics"/>
        </authorList>
    </citation>
    <scope>NUCLEOTIDE SEQUENCE [LARGE SCALE GENOMIC DNA]</scope>
    <source>
        <strain evidence="9 10">NCTC11923</strain>
    </source>
</reference>
<organism evidence="9 10">
    <name type="scientific">Actinomyces slackii</name>
    <dbReference type="NCBI Taxonomy" id="52774"/>
    <lineage>
        <taxon>Bacteria</taxon>
        <taxon>Bacillati</taxon>
        <taxon>Actinomycetota</taxon>
        <taxon>Actinomycetes</taxon>
        <taxon>Actinomycetales</taxon>
        <taxon>Actinomycetaceae</taxon>
        <taxon>Actinomyces</taxon>
    </lineage>
</organism>
<dbReference type="KEGG" id="asla:NCTC11923_01258"/>
<dbReference type="RefSeq" id="WP_026426906.1">
    <property type="nucleotide sequence ID" value="NZ_CBCRWE010000011.1"/>
</dbReference>
<protein>
    <submittedName>
        <fullName evidence="9">NCS1 nucleoside transporter family</fullName>
    </submittedName>
</protein>
<proteinExistence type="inferred from homology"/>
<keyword evidence="5 8" id="KW-1133">Transmembrane helix</keyword>